<evidence type="ECO:0000256" key="2">
    <source>
        <dbReference type="ARBA" id="ARBA00001946"/>
    </source>
</evidence>
<dbReference type="Gene3D" id="3.40.1190.20">
    <property type="match status" value="1"/>
</dbReference>
<dbReference type="KEGG" id="mhw:ACT01_10180"/>
<evidence type="ECO:0000256" key="11">
    <source>
        <dbReference type="HAMAP-Rule" id="MF_00228"/>
    </source>
</evidence>
<evidence type="ECO:0000256" key="5">
    <source>
        <dbReference type="ARBA" id="ARBA00022723"/>
    </source>
</evidence>
<comment type="pathway">
    <text evidence="3 11">Cofactor biosynthesis; thiamine diphosphate biosynthesis; 4-methyl-5-(2-phosphoethyl)-thiazole from 5-(2-hydroxyethyl)-4-methylthiazole: step 1/1.</text>
</comment>
<dbReference type="NCBIfam" id="TIGR00694">
    <property type="entry name" value="thiM"/>
    <property type="match status" value="1"/>
</dbReference>
<evidence type="ECO:0000256" key="9">
    <source>
        <dbReference type="ARBA" id="ARBA00022842"/>
    </source>
</evidence>
<evidence type="ECO:0000313" key="14">
    <source>
        <dbReference type="Proteomes" id="UP000591071"/>
    </source>
</evidence>
<evidence type="ECO:0000313" key="15">
    <source>
        <dbReference type="Proteomes" id="UP001605989"/>
    </source>
</evidence>
<dbReference type="NCBIfam" id="NF006830">
    <property type="entry name" value="PRK09355.1"/>
    <property type="match status" value="1"/>
</dbReference>
<feature type="binding site" evidence="11">
    <location>
        <position position="196"/>
    </location>
    <ligand>
        <name>substrate</name>
    </ligand>
</feature>
<dbReference type="OrthoDB" id="9778146at2"/>
<evidence type="ECO:0000256" key="6">
    <source>
        <dbReference type="ARBA" id="ARBA00022741"/>
    </source>
</evidence>
<evidence type="ECO:0000313" key="13">
    <source>
        <dbReference type="EMBL" id="NME28777.1"/>
    </source>
</evidence>
<dbReference type="EMBL" id="JBIEKR010000001">
    <property type="protein sequence ID" value="MFG6271914.1"/>
    <property type="molecule type" value="Genomic_DNA"/>
</dbReference>
<comment type="catalytic activity">
    <reaction evidence="1 11">
        <text>5-(2-hydroxyethyl)-4-methylthiazole + ATP = 4-methyl-5-(2-phosphooxyethyl)-thiazole + ADP + H(+)</text>
        <dbReference type="Rhea" id="RHEA:24212"/>
        <dbReference type="ChEBI" id="CHEBI:15378"/>
        <dbReference type="ChEBI" id="CHEBI:17957"/>
        <dbReference type="ChEBI" id="CHEBI:30616"/>
        <dbReference type="ChEBI" id="CHEBI:58296"/>
        <dbReference type="ChEBI" id="CHEBI:456216"/>
        <dbReference type="EC" id="2.7.1.50"/>
    </reaction>
</comment>
<feature type="binding site" evidence="11">
    <location>
        <position position="122"/>
    </location>
    <ligand>
        <name>ATP</name>
        <dbReference type="ChEBI" id="CHEBI:30616"/>
    </ligand>
</feature>
<dbReference type="EC" id="2.7.1.50" evidence="11"/>
<dbReference type="InterPro" id="IPR000417">
    <property type="entry name" value="Hyethyz_kinase"/>
</dbReference>
<keyword evidence="5 11" id="KW-0479">Metal-binding</keyword>
<keyword evidence="6 11" id="KW-0547">Nucleotide-binding</keyword>
<feature type="binding site" evidence="11">
    <location>
        <position position="46"/>
    </location>
    <ligand>
        <name>substrate</name>
    </ligand>
</feature>
<reference evidence="12 15" key="2">
    <citation type="submission" date="2024-10" db="EMBL/GenBank/DDBJ databases">
        <authorList>
            <person name="Sang B.-I."/>
            <person name="Prabhaharan D."/>
        </authorList>
    </citation>
    <scope>NUCLEOTIDE SEQUENCE [LARGE SCALE GENOMIC DNA]</scope>
    <source>
        <strain evidence="12 15">MH</strain>
    </source>
</reference>
<keyword evidence="4 11" id="KW-0808">Transferase</keyword>
<dbReference type="CDD" id="cd01170">
    <property type="entry name" value="THZ_kinase"/>
    <property type="match status" value="1"/>
</dbReference>
<comment type="function">
    <text evidence="11">Catalyzes the phosphorylation of the hydroxyl group of 4-methyl-5-beta-hydroxyethylthiazole (THZ).</text>
</comment>
<dbReference type="RefSeq" id="WP_113856070.1">
    <property type="nucleotide sequence ID" value="NZ_CP011940.1"/>
</dbReference>
<dbReference type="GO" id="GO:0009228">
    <property type="term" value="P:thiamine biosynthetic process"/>
    <property type="evidence" value="ECO:0007669"/>
    <property type="project" value="UniProtKB-KW"/>
</dbReference>
<evidence type="ECO:0000256" key="3">
    <source>
        <dbReference type="ARBA" id="ARBA00004868"/>
    </source>
</evidence>
<dbReference type="GO" id="GO:0000287">
    <property type="term" value="F:magnesium ion binding"/>
    <property type="evidence" value="ECO:0007669"/>
    <property type="project" value="UniProtKB-UniRule"/>
</dbReference>
<dbReference type="GO" id="GO:0009229">
    <property type="term" value="P:thiamine diphosphate biosynthetic process"/>
    <property type="evidence" value="ECO:0007669"/>
    <property type="project" value="UniProtKB-UniRule"/>
</dbReference>
<organism evidence="13 14">
    <name type="scientific">Megasphaera hexanoica</name>
    <dbReference type="NCBI Taxonomy" id="1675036"/>
    <lineage>
        <taxon>Bacteria</taxon>
        <taxon>Bacillati</taxon>
        <taxon>Bacillota</taxon>
        <taxon>Negativicutes</taxon>
        <taxon>Veillonellales</taxon>
        <taxon>Veillonellaceae</taxon>
        <taxon>Megasphaera</taxon>
    </lineage>
</organism>
<keyword evidence="10 11" id="KW-0784">Thiamine biosynthesis</keyword>
<sequence length="269" mass="28163">MNVLQEAGEALQRLRQKRPLVHHITNVVTINDCANATLAIGASPTMTWAPAEVGELAGAASSLVLNMGTLQPWTIDAMERAGKAAAEKDVPIVLDPVGAGGTTYRTQGALQLAARLPLTVIRGNMSEMMCLAAGRSGINPGVDSHDREVMTIEKVRHLARLLKTTVAITGPVDAVSDGRRSVLLGNGTPLLTYVTGTGCMTTSLIASFAAVSGPFTAAVSGILSMGIAGETAARLSQGPGTFHLHLIDALYQLQTETYLTCGKVLNYDE</sequence>
<accession>A0A848C0L5</accession>
<comment type="cofactor">
    <cofactor evidence="2 11">
        <name>Mg(2+)</name>
        <dbReference type="ChEBI" id="CHEBI:18420"/>
    </cofactor>
</comment>
<dbReference type="EMBL" id="JABAFG010000014">
    <property type="protein sequence ID" value="NME28777.1"/>
    <property type="molecule type" value="Genomic_DNA"/>
</dbReference>
<evidence type="ECO:0000256" key="4">
    <source>
        <dbReference type="ARBA" id="ARBA00022679"/>
    </source>
</evidence>
<protein>
    <recommendedName>
        <fullName evidence="11">Hydroxyethylthiazole kinase</fullName>
        <ecNumber evidence="11">2.7.1.50</ecNumber>
    </recommendedName>
    <alternativeName>
        <fullName evidence="11">4-methyl-5-beta-hydroxyethylthiazole kinase</fullName>
        <shortName evidence="11">TH kinase</shortName>
        <shortName evidence="11">Thz kinase</shortName>
    </alternativeName>
</protein>
<evidence type="ECO:0000256" key="10">
    <source>
        <dbReference type="ARBA" id="ARBA00022977"/>
    </source>
</evidence>
<proteinExistence type="inferred from homology"/>
<comment type="caution">
    <text evidence="13">The sequence shown here is derived from an EMBL/GenBank/DDBJ whole genome shotgun (WGS) entry which is preliminary data.</text>
</comment>
<dbReference type="Proteomes" id="UP000591071">
    <property type="component" value="Unassembled WGS sequence"/>
</dbReference>
<keyword evidence="9 11" id="KW-0460">Magnesium</keyword>
<evidence type="ECO:0000256" key="7">
    <source>
        <dbReference type="ARBA" id="ARBA00022777"/>
    </source>
</evidence>
<dbReference type="UniPathway" id="UPA00060">
    <property type="reaction ID" value="UER00139"/>
</dbReference>
<dbReference type="HAMAP" id="MF_00228">
    <property type="entry name" value="Thz_kinase"/>
    <property type="match status" value="1"/>
</dbReference>
<dbReference type="PIRSF" id="PIRSF000513">
    <property type="entry name" value="Thz_kinase"/>
    <property type="match status" value="1"/>
</dbReference>
<evidence type="ECO:0000313" key="12">
    <source>
        <dbReference type="EMBL" id="MFG6271914.1"/>
    </source>
</evidence>
<dbReference type="GO" id="GO:0004417">
    <property type="term" value="F:hydroxyethylthiazole kinase activity"/>
    <property type="evidence" value="ECO:0007669"/>
    <property type="project" value="UniProtKB-UniRule"/>
</dbReference>
<dbReference type="SUPFAM" id="SSF53613">
    <property type="entry name" value="Ribokinase-like"/>
    <property type="match status" value="1"/>
</dbReference>
<keyword evidence="8 11" id="KW-0067">ATP-binding</keyword>
<evidence type="ECO:0000256" key="8">
    <source>
        <dbReference type="ARBA" id="ARBA00022840"/>
    </source>
</evidence>
<dbReference type="GO" id="GO:0005524">
    <property type="term" value="F:ATP binding"/>
    <property type="evidence" value="ECO:0007669"/>
    <property type="project" value="UniProtKB-UniRule"/>
</dbReference>
<name>A0A848C0L5_9FIRM</name>
<dbReference type="InterPro" id="IPR029056">
    <property type="entry name" value="Ribokinase-like"/>
</dbReference>
<dbReference type="PRINTS" id="PR01099">
    <property type="entry name" value="HYETHTZKNASE"/>
</dbReference>
<gene>
    <name evidence="11 13" type="primary">thiM</name>
    <name evidence="12" type="ORF">ACGTZG_01770</name>
    <name evidence="13" type="ORF">HF872_09130</name>
</gene>
<dbReference type="AlphaFoldDB" id="A0A848C0L5"/>
<keyword evidence="15" id="KW-1185">Reference proteome</keyword>
<dbReference type="Proteomes" id="UP001605989">
    <property type="component" value="Unassembled WGS sequence"/>
</dbReference>
<comment type="similarity">
    <text evidence="11">Belongs to the Thz kinase family.</text>
</comment>
<keyword evidence="7 11" id="KW-0418">Kinase</keyword>
<reference evidence="13 14" key="1">
    <citation type="submission" date="2020-04" db="EMBL/GenBank/DDBJ databases">
        <authorList>
            <person name="Hitch T.C.A."/>
            <person name="Wylensek D."/>
            <person name="Clavel T."/>
        </authorList>
    </citation>
    <scope>NUCLEOTIDE SEQUENCE [LARGE SCALE GENOMIC DNA]</scope>
    <source>
        <strain evidence="13 14">Oil-RF-744-FAT-WT-6-1</strain>
    </source>
</reference>
<feature type="binding site" evidence="11">
    <location>
        <position position="169"/>
    </location>
    <ligand>
        <name>ATP</name>
        <dbReference type="ChEBI" id="CHEBI:30616"/>
    </ligand>
</feature>
<evidence type="ECO:0000256" key="1">
    <source>
        <dbReference type="ARBA" id="ARBA00001771"/>
    </source>
</evidence>
<dbReference type="Pfam" id="PF02110">
    <property type="entry name" value="HK"/>
    <property type="match status" value="1"/>
</dbReference>